<keyword evidence="8" id="KW-1185">Reference proteome</keyword>
<dbReference type="InterPro" id="IPR016069">
    <property type="entry name" value="Translin_C"/>
</dbReference>
<reference evidence="7" key="1">
    <citation type="submission" date="2022-08" db="EMBL/GenBank/DDBJ databases">
        <authorList>
            <consortium name="DOE Joint Genome Institute"/>
            <person name="Min B."/>
            <person name="Riley R."/>
            <person name="Sierra-Patev S."/>
            <person name="Naranjo-Ortiz M."/>
            <person name="Looney B."/>
            <person name="Konkel Z."/>
            <person name="Slot J.C."/>
            <person name="Sakamoto Y."/>
            <person name="Steenwyk J.L."/>
            <person name="Rokas A."/>
            <person name="Carro J."/>
            <person name="Camarero S."/>
            <person name="Ferreira P."/>
            <person name="Molpeceres G."/>
            <person name="Ruiz-Duenas F.J."/>
            <person name="Serrano A."/>
            <person name="Henrissat B."/>
            <person name="Drula E."/>
            <person name="Hughes K.W."/>
            <person name="Mata J.L."/>
            <person name="Ishikawa N.K."/>
            <person name="Vargas-Isla R."/>
            <person name="Ushijima S."/>
            <person name="Smith C.A."/>
            <person name="Ahrendt S."/>
            <person name="Andreopoulos W."/>
            <person name="He G."/>
            <person name="Labutti K."/>
            <person name="Lipzen A."/>
            <person name="Ng V."/>
            <person name="Sandor L."/>
            <person name="Barry K."/>
            <person name="Martinez A.T."/>
            <person name="Xiao Y."/>
            <person name="Gibbons J.G."/>
            <person name="Terashima K."/>
            <person name="Hibbett D.S."/>
            <person name="Grigoriev I.V."/>
        </authorList>
    </citation>
    <scope>NUCLEOTIDE SEQUENCE</scope>
    <source>
        <strain evidence="7">TFB10291</strain>
    </source>
</reference>
<accession>A0AA38NPA0</accession>
<evidence type="ECO:0000256" key="4">
    <source>
        <dbReference type="ARBA" id="ARBA00022490"/>
    </source>
</evidence>
<sequence length="265" mass="30394">MSSSSSIYDHFLFFRESLDDYHDRREKLIKASRDITNISKKTIFLLHRLALEAKDASERISASKAGMKKLHQVQKMYADMKDDLVGDQFWRYQRQVSPGLQEYIEALSFAHFLENGKLVTYEQVQATLCGADGVAYFPLTISDYLLGVSDLTGCELMRFAISGFGRPGGRSRALETCNFVRNCKSDFERFTPYVWELHKKQAVTAQSLAKIEDAAYTAVVRTSEFDLPPEMLDDIVNQTVSSYNRNDRKIERGDDNGEEFNEPYR</sequence>
<comment type="similarity">
    <text evidence="3">Belongs to the translin family.</text>
</comment>
<evidence type="ECO:0000256" key="1">
    <source>
        <dbReference type="ARBA" id="ARBA00004123"/>
    </source>
</evidence>
<dbReference type="GO" id="GO:0005737">
    <property type="term" value="C:cytoplasm"/>
    <property type="evidence" value="ECO:0007669"/>
    <property type="project" value="UniProtKB-SubCell"/>
</dbReference>
<keyword evidence="4" id="KW-0963">Cytoplasm</keyword>
<dbReference type="Proteomes" id="UP001163798">
    <property type="component" value="Unassembled WGS sequence"/>
</dbReference>
<proteinExistence type="inferred from homology"/>
<evidence type="ECO:0000256" key="3">
    <source>
        <dbReference type="ARBA" id="ARBA00005902"/>
    </source>
</evidence>
<dbReference type="Gene3D" id="1.20.58.190">
    <property type="entry name" value="Translin, domain 1"/>
    <property type="match status" value="1"/>
</dbReference>
<evidence type="ECO:0000256" key="2">
    <source>
        <dbReference type="ARBA" id="ARBA00004496"/>
    </source>
</evidence>
<dbReference type="AlphaFoldDB" id="A0AA38NPA0"/>
<comment type="subcellular location">
    <subcellularLocation>
        <location evidence="2">Cytoplasm</location>
    </subcellularLocation>
    <subcellularLocation>
        <location evidence="1">Nucleus</location>
    </subcellularLocation>
</comment>
<evidence type="ECO:0000256" key="6">
    <source>
        <dbReference type="SAM" id="MobiDB-lite"/>
    </source>
</evidence>
<feature type="compositionally biased region" description="Acidic residues" evidence="6">
    <location>
        <begin position="256"/>
        <end position="265"/>
    </location>
</feature>
<dbReference type="GO" id="GO:0043565">
    <property type="term" value="F:sequence-specific DNA binding"/>
    <property type="evidence" value="ECO:0007669"/>
    <property type="project" value="InterPro"/>
</dbReference>
<dbReference type="Pfam" id="PF01997">
    <property type="entry name" value="Translin"/>
    <property type="match status" value="1"/>
</dbReference>
<protein>
    <submittedName>
        <fullName evidence="7">Translin</fullName>
    </submittedName>
</protein>
<dbReference type="SUPFAM" id="SSF74784">
    <property type="entry name" value="Translin"/>
    <property type="match status" value="1"/>
</dbReference>
<feature type="region of interest" description="Disordered" evidence="6">
    <location>
        <begin position="246"/>
        <end position="265"/>
    </location>
</feature>
<evidence type="ECO:0000256" key="5">
    <source>
        <dbReference type="ARBA" id="ARBA00023242"/>
    </source>
</evidence>
<dbReference type="EMBL" id="MU793403">
    <property type="protein sequence ID" value="KAJ3783800.1"/>
    <property type="molecule type" value="Genomic_DNA"/>
</dbReference>
<dbReference type="Gene3D" id="1.20.58.200">
    <property type="entry name" value="Translin, domain 2"/>
    <property type="match status" value="1"/>
</dbReference>
<keyword evidence="5" id="KW-0539">Nucleus</keyword>
<evidence type="ECO:0000313" key="7">
    <source>
        <dbReference type="EMBL" id="KAJ3783800.1"/>
    </source>
</evidence>
<dbReference type="InterPro" id="IPR016068">
    <property type="entry name" value="Translin_N"/>
</dbReference>
<dbReference type="GO" id="GO:0005634">
    <property type="term" value="C:nucleus"/>
    <property type="evidence" value="ECO:0007669"/>
    <property type="project" value="UniProtKB-SubCell"/>
</dbReference>
<dbReference type="CDD" id="cd14820">
    <property type="entry name" value="TRAX"/>
    <property type="match status" value="1"/>
</dbReference>
<organism evidence="7 8">
    <name type="scientific">Lentinula aff. detonsa</name>
    <dbReference type="NCBI Taxonomy" id="2804958"/>
    <lineage>
        <taxon>Eukaryota</taxon>
        <taxon>Fungi</taxon>
        <taxon>Dikarya</taxon>
        <taxon>Basidiomycota</taxon>
        <taxon>Agaricomycotina</taxon>
        <taxon>Agaricomycetes</taxon>
        <taxon>Agaricomycetidae</taxon>
        <taxon>Agaricales</taxon>
        <taxon>Marasmiineae</taxon>
        <taxon>Omphalotaceae</taxon>
        <taxon>Lentinula</taxon>
    </lineage>
</organism>
<dbReference type="InterPro" id="IPR036081">
    <property type="entry name" value="Translin_sf"/>
</dbReference>
<gene>
    <name evidence="7" type="ORF">GGU10DRAFT_377322</name>
</gene>
<name>A0AA38NPA0_9AGAR</name>
<dbReference type="InterPro" id="IPR002848">
    <property type="entry name" value="Translin_fam"/>
</dbReference>
<comment type="caution">
    <text evidence="7">The sequence shown here is derived from an EMBL/GenBank/DDBJ whole genome shotgun (WGS) entry which is preliminary data.</text>
</comment>
<feature type="compositionally biased region" description="Basic and acidic residues" evidence="6">
    <location>
        <begin position="246"/>
        <end position="255"/>
    </location>
</feature>
<evidence type="ECO:0000313" key="8">
    <source>
        <dbReference type="Proteomes" id="UP001163798"/>
    </source>
</evidence>
<dbReference type="PANTHER" id="PTHR10741">
    <property type="entry name" value="TRANSLIN AND TRANSLIN ASSOCIATED PROTEIN X"/>
    <property type="match status" value="1"/>
</dbReference>